<dbReference type="InterPro" id="IPR003607">
    <property type="entry name" value="HD/PDEase_dom"/>
</dbReference>
<dbReference type="SUPFAM" id="SSF109604">
    <property type="entry name" value="HD-domain/PDEase-like"/>
    <property type="match status" value="1"/>
</dbReference>
<dbReference type="AlphaFoldDB" id="A0A1W9KZZ3"/>
<name>A0A1W9KZZ3_9BURK</name>
<evidence type="ECO:0000313" key="2">
    <source>
        <dbReference type="Proteomes" id="UP000192505"/>
    </source>
</evidence>
<evidence type="ECO:0000313" key="1">
    <source>
        <dbReference type="EMBL" id="OQW90311.1"/>
    </source>
</evidence>
<sequence>MQKTGNPGDKQDGSFIHQWGDVESRLGGLLGSVTSTTDFTARMQVLAQSIDRLLAQDMAGSQFVLFNRAVTHFGGYSVLHSLLCAMVVHALSESFDLSVEQRRSLVCAALSMNVAMTHVQDELAIQKYPPSVGQRSVIDTHAAMGKQMLEEAGVTDRDWLVMVALHHTALGPSASETLADWPVEKRMVKILQTVDRYTAAMSPRKSRSGQNARDSVRTVVMPAGATQHDYVGKALMRVFGLCPPGTFVKLANGETAVVMRRGAKPAEPWVASVLNRLDQPVAEPSLRDTSREMFAVQATLVATSVRVNLNMEALLRLMPK</sequence>
<accession>A0A1W9KZZ3</accession>
<dbReference type="Proteomes" id="UP000192505">
    <property type="component" value="Unassembled WGS sequence"/>
</dbReference>
<gene>
    <name evidence="1" type="ORF">BWK72_02985</name>
</gene>
<dbReference type="Gene3D" id="1.10.3210.10">
    <property type="entry name" value="Hypothetical protein af1432"/>
    <property type="match status" value="1"/>
</dbReference>
<evidence type="ECO:0008006" key="3">
    <source>
        <dbReference type="Google" id="ProtNLM"/>
    </source>
</evidence>
<organism evidence="1 2">
    <name type="scientific">Rhodoferax ferrireducens</name>
    <dbReference type="NCBI Taxonomy" id="192843"/>
    <lineage>
        <taxon>Bacteria</taxon>
        <taxon>Pseudomonadati</taxon>
        <taxon>Pseudomonadota</taxon>
        <taxon>Betaproteobacteria</taxon>
        <taxon>Burkholderiales</taxon>
        <taxon>Comamonadaceae</taxon>
        <taxon>Rhodoferax</taxon>
    </lineage>
</organism>
<comment type="caution">
    <text evidence="1">The sequence shown here is derived from an EMBL/GenBank/DDBJ whole genome shotgun (WGS) entry which is preliminary data.</text>
</comment>
<dbReference type="EMBL" id="MTEI01000001">
    <property type="protein sequence ID" value="OQW90311.1"/>
    <property type="molecule type" value="Genomic_DNA"/>
</dbReference>
<dbReference type="CDD" id="cd00077">
    <property type="entry name" value="HDc"/>
    <property type="match status" value="1"/>
</dbReference>
<proteinExistence type="predicted"/>
<protein>
    <recommendedName>
        <fullName evidence="3">Metal dependent phosphohydrolase</fullName>
    </recommendedName>
</protein>
<reference evidence="1 2" key="1">
    <citation type="submission" date="2017-01" db="EMBL/GenBank/DDBJ databases">
        <title>Novel large sulfur bacteria in the metagenomes of groundwater-fed chemosynthetic microbial mats in the Lake Huron basin.</title>
        <authorList>
            <person name="Sharrar A.M."/>
            <person name="Flood B.E."/>
            <person name="Bailey J.V."/>
            <person name="Jones D.S."/>
            <person name="Biddanda B."/>
            <person name="Ruberg S.A."/>
            <person name="Marcus D.N."/>
            <person name="Dick G.J."/>
        </authorList>
    </citation>
    <scope>NUCLEOTIDE SEQUENCE [LARGE SCALE GENOMIC DNA]</scope>
    <source>
        <strain evidence="1">A7</strain>
    </source>
</reference>